<dbReference type="InterPro" id="IPR035985">
    <property type="entry name" value="Ubiquitin-activating_enz"/>
</dbReference>
<dbReference type="CDD" id="cd00757">
    <property type="entry name" value="ThiF_MoeB_HesA_family"/>
    <property type="match status" value="1"/>
</dbReference>
<reference evidence="2 3" key="1">
    <citation type="submission" date="2021-05" db="EMBL/GenBank/DDBJ databases">
        <title>Complete genome of Nocardioides aquaticus KCTC 9944T isolated from meromictic and hypersaline Ekho Lake, Antarctica.</title>
        <authorList>
            <person name="Hwang K."/>
            <person name="Kim K.M."/>
            <person name="Choe H."/>
        </authorList>
    </citation>
    <scope>NUCLEOTIDE SEQUENCE [LARGE SCALE GENOMIC DNA]</scope>
    <source>
        <strain evidence="2 3">KCTC 9944</strain>
    </source>
</reference>
<dbReference type="InterPro" id="IPR045886">
    <property type="entry name" value="ThiF/MoeB/HesA"/>
</dbReference>
<proteinExistence type="predicted"/>
<dbReference type="GO" id="GO:0016779">
    <property type="term" value="F:nucleotidyltransferase activity"/>
    <property type="evidence" value="ECO:0007669"/>
    <property type="project" value="UniProtKB-KW"/>
</dbReference>
<keyword evidence="2" id="KW-0808">Transferase</keyword>
<evidence type="ECO:0000313" key="3">
    <source>
        <dbReference type="Proteomes" id="UP000679307"/>
    </source>
</evidence>
<name>A0ABX8ELV1_9ACTN</name>
<dbReference type="SMART" id="SM00450">
    <property type="entry name" value="RHOD"/>
    <property type="match status" value="1"/>
</dbReference>
<feature type="domain" description="Rhodanese" evidence="1">
    <location>
        <begin position="307"/>
        <end position="397"/>
    </location>
</feature>
<accession>A0ABX8ELV1</accession>
<evidence type="ECO:0000313" key="2">
    <source>
        <dbReference type="EMBL" id="QVT80860.1"/>
    </source>
</evidence>
<keyword evidence="2" id="KW-0548">Nucleotidyltransferase</keyword>
<dbReference type="RefSeq" id="WP_214056333.1">
    <property type="nucleotide sequence ID" value="NZ_BAAAHS010000098.1"/>
</dbReference>
<keyword evidence="3" id="KW-1185">Reference proteome</keyword>
<dbReference type="CDD" id="cd00158">
    <property type="entry name" value="RHOD"/>
    <property type="match status" value="1"/>
</dbReference>
<dbReference type="EMBL" id="CP075371">
    <property type="protein sequence ID" value="QVT80860.1"/>
    <property type="molecule type" value="Genomic_DNA"/>
</dbReference>
<dbReference type="InterPro" id="IPR001763">
    <property type="entry name" value="Rhodanese-like_dom"/>
</dbReference>
<dbReference type="InterPro" id="IPR000594">
    <property type="entry name" value="ThiF_NAD_FAD-bd"/>
</dbReference>
<dbReference type="NCBIfam" id="NF004281">
    <property type="entry name" value="PRK05690.1"/>
    <property type="match status" value="1"/>
</dbReference>
<dbReference type="Gene3D" id="3.40.250.10">
    <property type="entry name" value="Rhodanese-like domain"/>
    <property type="match status" value="1"/>
</dbReference>
<dbReference type="PANTHER" id="PTHR10953">
    <property type="entry name" value="UBIQUITIN-ACTIVATING ENZYME E1"/>
    <property type="match status" value="1"/>
</dbReference>
<dbReference type="Pfam" id="PF00581">
    <property type="entry name" value="Rhodanese"/>
    <property type="match status" value="1"/>
</dbReference>
<dbReference type="Pfam" id="PF00899">
    <property type="entry name" value="ThiF"/>
    <property type="match status" value="1"/>
</dbReference>
<organism evidence="2 3">
    <name type="scientific">Nocardioides aquaticus</name>
    <dbReference type="NCBI Taxonomy" id="160826"/>
    <lineage>
        <taxon>Bacteria</taxon>
        <taxon>Bacillati</taxon>
        <taxon>Actinomycetota</taxon>
        <taxon>Actinomycetes</taxon>
        <taxon>Propionibacteriales</taxon>
        <taxon>Nocardioidaceae</taxon>
        <taxon>Nocardioides</taxon>
    </lineage>
</organism>
<dbReference type="NCBIfam" id="NF005902">
    <property type="entry name" value="PRK07878.1"/>
    <property type="match status" value="1"/>
</dbReference>
<sequence>MSLAPLVEPADELTNDEVRRYSRHLIIPDVGMAGQKRLKNAKVLVIGAGGLGSPALLYLAAAGVGTLGIAEFDEVDESNLQRQIIHTQSDIGKSKAVSAKESIAEANPYVEVVLHEERLDNDNVMDVFRGYDLIVDGTDNFATRYMVNDAAYFLGIPYVWGSIYRFDGQASVFAPSLADDAPCYRCLYPEPPPPGMVPSCAEGGVLGVLCAAIGSIQVNEAIKLITGIGDPAVGKLVIYDALELEWRKLRVRKDPDCALCGENATVTGLIDYDAFCGAISDEAADAAAGSTISVVQLEHMLKERAEGTRDFTLVDVREQNEFEINKIPGSVLIPKGEFLNGNAFEQLPQDTPVVLHCKSGVRSAEALAALKGAGYSDAVHVGGGVVAWVNQIDPSQPSY</sequence>
<dbReference type="SUPFAM" id="SSF69572">
    <property type="entry name" value="Activating enzymes of the ubiquitin-like proteins"/>
    <property type="match status" value="1"/>
</dbReference>
<protein>
    <submittedName>
        <fullName evidence="2">Adenylyltransferase/sulfurtransferase MoeZ</fullName>
    </submittedName>
</protein>
<dbReference type="Proteomes" id="UP000679307">
    <property type="component" value="Chromosome"/>
</dbReference>
<dbReference type="InterPro" id="IPR036873">
    <property type="entry name" value="Rhodanese-like_dom_sf"/>
</dbReference>
<dbReference type="Gene3D" id="3.40.50.720">
    <property type="entry name" value="NAD(P)-binding Rossmann-like Domain"/>
    <property type="match status" value="1"/>
</dbReference>
<dbReference type="PANTHER" id="PTHR10953:SF102">
    <property type="entry name" value="ADENYLYLTRANSFERASE AND SULFURTRANSFERASE MOCS3"/>
    <property type="match status" value="1"/>
</dbReference>
<evidence type="ECO:0000259" key="1">
    <source>
        <dbReference type="PROSITE" id="PS50206"/>
    </source>
</evidence>
<gene>
    <name evidence="2" type="primary">moeZ</name>
    <name evidence="2" type="ORF">ENKNEFLB_03261</name>
</gene>
<dbReference type="PROSITE" id="PS50206">
    <property type="entry name" value="RHODANESE_3"/>
    <property type="match status" value="1"/>
</dbReference>